<comment type="caution">
    <text evidence="1">The sequence shown here is derived from an EMBL/GenBank/DDBJ whole genome shotgun (WGS) entry which is preliminary data.</text>
</comment>
<name>A0A9P7U793_9PEZI</name>
<dbReference type="EMBL" id="JAESDN010000013">
    <property type="protein sequence ID" value="KAG7042340.1"/>
    <property type="molecule type" value="Genomic_DNA"/>
</dbReference>
<accession>A0A9P7U793</accession>
<keyword evidence="2" id="KW-1185">Reference proteome</keyword>
<protein>
    <submittedName>
        <fullName evidence="1">Heterokaryon incompatibility protein</fullName>
    </submittedName>
</protein>
<proteinExistence type="predicted"/>
<reference evidence="1" key="1">
    <citation type="submission" date="2021-05" db="EMBL/GenBank/DDBJ databases">
        <title>Comparative genomics of three Colletotrichum scovillei strains and genetic complementation revealed genes involved fungal growth and virulence on chili pepper.</title>
        <authorList>
            <person name="Hsieh D.-K."/>
            <person name="Chuang S.-C."/>
            <person name="Chen C.-Y."/>
            <person name="Chao Y.-T."/>
            <person name="Lu M.-Y.J."/>
            <person name="Lee M.-H."/>
            <person name="Shih M.-C."/>
        </authorList>
    </citation>
    <scope>NUCLEOTIDE SEQUENCE</scope>
    <source>
        <strain evidence="1">Coll-153</strain>
    </source>
</reference>
<sequence>MITAVTDDRVLPFEELIIVGPSPSSAQLLEYVIHPRIPDNSYGEIVFAKRILKAFTMPSIRSRQIVSTYHNTASIGHATFDDPAAAVDKNKIAPSSLLRVNGGDRDYVASIATGPGDKSN</sequence>
<dbReference type="AlphaFoldDB" id="A0A9P7U793"/>
<gene>
    <name evidence="1" type="ORF">JMJ77_010440</name>
</gene>
<evidence type="ECO:0000313" key="1">
    <source>
        <dbReference type="EMBL" id="KAG7042340.1"/>
    </source>
</evidence>
<dbReference type="Proteomes" id="UP000699042">
    <property type="component" value="Unassembled WGS sequence"/>
</dbReference>
<evidence type="ECO:0000313" key="2">
    <source>
        <dbReference type="Proteomes" id="UP000699042"/>
    </source>
</evidence>
<organism evidence="1 2">
    <name type="scientific">Colletotrichum scovillei</name>
    <dbReference type="NCBI Taxonomy" id="1209932"/>
    <lineage>
        <taxon>Eukaryota</taxon>
        <taxon>Fungi</taxon>
        <taxon>Dikarya</taxon>
        <taxon>Ascomycota</taxon>
        <taxon>Pezizomycotina</taxon>
        <taxon>Sordariomycetes</taxon>
        <taxon>Hypocreomycetidae</taxon>
        <taxon>Glomerellales</taxon>
        <taxon>Glomerellaceae</taxon>
        <taxon>Colletotrichum</taxon>
        <taxon>Colletotrichum acutatum species complex</taxon>
    </lineage>
</organism>